<protein>
    <submittedName>
        <fullName evidence="1">Uncharacterized protein</fullName>
    </submittedName>
</protein>
<accession>A0A5J5AWZ9</accession>
<dbReference type="Proteomes" id="UP000325577">
    <property type="component" value="Linkage Group LG17"/>
</dbReference>
<name>A0A5J5AWZ9_9ASTE</name>
<organism evidence="1 2">
    <name type="scientific">Nyssa sinensis</name>
    <dbReference type="NCBI Taxonomy" id="561372"/>
    <lineage>
        <taxon>Eukaryota</taxon>
        <taxon>Viridiplantae</taxon>
        <taxon>Streptophyta</taxon>
        <taxon>Embryophyta</taxon>
        <taxon>Tracheophyta</taxon>
        <taxon>Spermatophyta</taxon>
        <taxon>Magnoliopsida</taxon>
        <taxon>eudicotyledons</taxon>
        <taxon>Gunneridae</taxon>
        <taxon>Pentapetalae</taxon>
        <taxon>asterids</taxon>
        <taxon>Cornales</taxon>
        <taxon>Nyssaceae</taxon>
        <taxon>Nyssa</taxon>
    </lineage>
</organism>
<reference evidence="1 2" key="1">
    <citation type="submission" date="2019-09" db="EMBL/GenBank/DDBJ databases">
        <title>A chromosome-level genome assembly of the Chinese tupelo Nyssa sinensis.</title>
        <authorList>
            <person name="Yang X."/>
            <person name="Kang M."/>
            <person name="Yang Y."/>
            <person name="Xiong H."/>
            <person name="Wang M."/>
            <person name="Zhang Z."/>
            <person name="Wang Z."/>
            <person name="Wu H."/>
            <person name="Ma T."/>
            <person name="Liu J."/>
            <person name="Xi Z."/>
        </authorList>
    </citation>
    <scope>NUCLEOTIDE SEQUENCE [LARGE SCALE GENOMIC DNA]</scope>
    <source>
        <strain evidence="1">J267</strain>
        <tissue evidence="1">Leaf</tissue>
    </source>
</reference>
<sequence length="164" mass="18079">MAWAAINVKAEFFNLISVFGPFRINDQHPTSTPFPDPAIPNNIDVVQSHSGHQSVNLGRRLIPSLLQRPPVRSLPLWPVPNPRRRLRAHPPTPQSLPVRALCELRRLLRALPRSGKEHRAEPLCPLQRYAGGGAGRAVGGASVTPADLQPGVRWNWVQADGDEP</sequence>
<dbReference type="AlphaFoldDB" id="A0A5J5AWZ9"/>
<dbReference type="EMBL" id="CM018040">
    <property type="protein sequence ID" value="KAA8534848.1"/>
    <property type="molecule type" value="Genomic_DNA"/>
</dbReference>
<evidence type="ECO:0000313" key="2">
    <source>
        <dbReference type="Proteomes" id="UP000325577"/>
    </source>
</evidence>
<proteinExistence type="predicted"/>
<evidence type="ECO:0000313" key="1">
    <source>
        <dbReference type="EMBL" id="KAA8534848.1"/>
    </source>
</evidence>
<keyword evidence="2" id="KW-1185">Reference proteome</keyword>
<gene>
    <name evidence="1" type="ORF">F0562_029936</name>
</gene>